<feature type="signal peptide" evidence="2">
    <location>
        <begin position="1"/>
        <end position="31"/>
    </location>
</feature>
<dbReference type="AlphaFoldDB" id="A2SLM4"/>
<keyword evidence="2" id="KW-0732">Signal</keyword>
<evidence type="ECO:0000313" key="4">
    <source>
        <dbReference type="Proteomes" id="UP000000366"/>
    </source>
</evidence>
<sequence length="435" mass="45106">MTTPAPSFRGPRRPLVPFATALALCAGVAGAQQPAPKAPSKPPVAQAWIDVATFSGLGAGLGGLGGGGNNPLSALGGLFGVGGGGTVPFLSTQSGGSGGRYMDVTLATRANPQLAEGTQALPAGLQLGPAIKLLSPKDAKPVPGDDGDERVEEPSEKPKGRLLLYWGCGDTVRAGQPRVLDVAKLKPEDVAKFFISRRATQRGAHSATGRPHWPNPSEGKRVPDGGSLVGEHEFKGQGVPEGFKFAIPAANDLMPALTLTTADKAGATALEWNALPTARGYFAGAFAGRGEQADGASEMVIWTSSELPDTGFGLFDYQTNPAVERWVKERVLLAPTTTRCTVPKGVLPAEGSFLRLIAYGPELNLAHPPRPADPKAVWEPQWAVKLRVKSMTTAMPGMPSMGDVMKGEGGTAPGTPPAEEKKPGALDLLRGVLGR</sequence>
<evidence type="ECO:0000313" key="3">
    <source>
        <dbReference type="EMBL" id="ABM96463.1"/>
    </source>
</evidence>
<feature type="region of interest" description="Disordered" evidence="1">
    <location>
        <begin position="134"/>
        <end position="156"/>
    </location>
</feature>
<evidence type="ECO:0000256" key="1">
    <source>
        <dbReference type="SAM" id="MobiDB-lite"/>
    </source>
</evidence>
<organism evidence="3 4">
    <name type="scientific">Methylibium petroleiphilum (strain ATCC BAA-1232 / LMG 22953 / PM1)</name>
    <dbReference type="NCBI Taxonomy" id="420662"/>
    <lineage>
        <taxon>Bacteria</taxon>
        <taxon>Pseudomonadati</taxon>
        <taxon>Pseudomonadota</taxon>
        <taxon>Betaproteobacteria</taxon>
        <taxon>Burkholderiales</taxon>
        <taxon>Sphaerotilaceae</taxon>
        <taxon>Methylibium</taxon>
    </lineage>
</organism>
<reference evidence="3 4" key="1">
    <citation type="journal article" date="2007" name="J. Bacteriol.">
        <title>Whole-genome analysis of the methyl tert-butyl ether-degrading beta-proteobacterium Methylibium petroleiphilum PM1.</title>
        <authorList>
            <person name="Kane S.R."/>
            <person name="Chakicherla A.Y."/>
            <person name="Chain P.S.G."/>
            <person name="Schmidt R."/>
            <person name="Shin M.W."/>
            <person name="Legler T.C."/>
            <person name="Scow K.M."/>
            <person name="Larimer F.W."/>
            <person name="Lucas S.M."/>
            <person name="Richardson P.M."/>
            <person name="Hristova K.R."/>
        </authorList>
    </citation>
    <scope>NUCLEOTIDE SEQUENCE [LARGE SCALE GENOMIC DNA]</scope>
    <source>
        <strain evidence="4">ATCC BAA-1232 / LMG 22953 / PM1</strain>
    </source>
</reference>
<dbReference type="RefSeq" id="WP_011831083.1">
    <property type="nucleotide sequence ID" value="NC_008825.1"/>
</dbReference>
<dbReference type="Proteomes" id="UP000000366">
    <property type="component" value="Chromosome"/>
</dbReference>
<keyword evidence="4" id="KW-1185">Reference proteome</keyword>
<dbReference type="HOGENOM" id="CLU_051483_0_0_4"/>
<dbReference type="STRING" id="420662.Mpe_A3510"/>
<proteinExistence type="predicted"/>
<dbReference type="EMBL" id="CP000555">
    <property type="protein sequence ID" value="ABM96463.1"/>
    <property type="molecule type" value="Genomic_DNA"/>
</dbReference>
<name>A2SLM4_METPP</name>
<dbReference type="eggNOG" id="ENOG502ZAP0">
    <property type="taxonomic scope" value="Bacteria"/>
</dbReference>
<feature type="region of interest" description="Disordered" evidence="1">
    <location>
        <begin position="405"/>
        <end position="435"/>
    </location>
</feature>
<evidence type="ECO:0000256" key="2">
    <source>
        <dbReference type="SAM" id="SignalP"/>
    </source>
</evidence>
<gene>
    <name evidence="3" type="ordered locus">Mpe_A3510</name>
</gene>
<dbReference type="KEGG" id="mpt:Mpe_A3510"/>
<protein>
    <submittedName>
        <fullName evidence="3">Uncharacterized protein</fullName>
    </submittedName>
</protein>
<accession>A2SLM4</accession>
<feature type="chain" id="PRO_5002646287" evidence="2">
    <location>
        <begin position="32"/>
        <end position="435"/>
    </location>
</feature>